<name>A0ABU4RRV0_9HYPH</name>
<dbReference type="Proteomes" id="UP001274321">
    <property type="component" value="Unassembled WGS sequence"/>
</dbReference>
<reference evidence="3 4" key="1">
    <citation type="submission" date="2023-11" db="EMBL/GenBank/DDBJ databases">
        <authorList>
            <person name="Bao R."/>
        </authorList>
    </citation>
    <scope>NUCLEOTIDE SEQUENCE [LARGE SCALE GENOMIC DNA]</scope>
    <source>
        <strain evidence="3 4">PJ23</strain>
    </source>
</reference>
<proteinExistence type="predicted"/>
<evidence type="ECO:0000313" key="3">
    <source>
        <dbReference type="EMBL" id="MDX6807578.1"/>
    </source>
</evidence>
<keyword evidence="4" id="KW-1185">Reference proteome</keyword>
<dbReference type="InterPro" id="IPR025951">
    <property type="entry name" value="GXWXG_dom"/>
</dbReference>
<evidence type="ECO:0000313" key="4">
    <source>
        <dbReference type="Proteomes" id="UP001274321"/>
    </source>
</evidence>
<feature type="domain" description="DUF4334" evidence="2">
    <location>
        <begin position="131"/>
        <end position="184"/>
    </location>
</feature>
<dbReference type="Pfam" id="PF14232">
    <property type="entry name" value="DUF4334"/>
    <property type="match status" value="1"/>
</dbReference>
<protein>
    <submittedName>
        <fullName evidence="3">GXWXG domain-containing protein</fullName>
    </submittedName>
</protein>
<sequence length="201" mass="22308">MEHPSQASSHAAQLALLEKRGGTGNVLTALFDSLEPAQPWSIRGRYRGAGIETGHPMNGVMEALGWYGKQFLDSGRAHPMLFRSMRGQLTSLDPALIPARLAAKAGVLLRSKPARLAFKMAMPAFSTRRPTARLHSRMHRGVETAAMIYDAQPICDFLRRVDDDTLLGFMEMRGVDPYFFTLRRDADQTGAESRPLRTAPR</sequence>
<comment type="caution">
    <text evidence="3">The sequence shown here is derived from an EMBL/GenBank/DDBJ whole genome shotgun (WGS) entry which is preliminary data.</text>
</comment>
<dbReference type="Gene3D" id="2.40.128.580">
    <property type="entry name" value="GXWXG domain"/>
    <property type="match status" value="1"/>
</dbReference>
<evidence type="ECO:0000259" key="2">
    <source>
        <dbReference type="Pfam" id="PF14232"/>
    </source>
</evidence>
<feature type="domain" description="GXWXG" evidence="1">
    <location>
        <begin position="29"/>
        <end position="87"/>
    </location>
</feature>
<evidence type="ECO:0000259" key="1">
    <source>
        <dbReference type="Pfam" id="PF14231"/>
    </source>
</evidence>
<accession>A0ABU4RRV0</accession>
<gene>
    <name evidence="3" type="ORF">SCD90_16045</name>
</gene>
<dbReference type="InterPro" id="IPR025568">
    <property type="entry name" value="DUF4334"/>
</dbReference>
<dbReference type="Pfam" id="PF14231">
    <property type="entry name" value="GXWXG"/>
    <property type="match status" value="1"/>
</dbReference>
<dbReference type="RefSeq" id="WP_319845719.1">
    <property type="nucleotide sequence ID" value="NZ_JAXAFJ010000013.1"/>
</dbReference>
<dbReference type="EMBL" id="JAXAFJ010000013">
    <property type="protein sequence ID" value="MDX6807578.1"/>
    <property type="molecule type" value="Genomic_DNA"/>
</dbReference>
<organism evidence="3 4">
    <name type="scientific">Terrihabitans rhizophilus</name>
    <dbReference type="NCBI Taxonomy" id="3092662"/>
    <lineage>
        <taxon>Bacteria</taxon>
        <taxon>Pseudomonadati</taxon>
        <taxon>Pseudomonadota</taxon>
        <taxon>Alphaproteobacteria</taxon>
        <taxon>Hyphomicrobiales</taxon>
        <taxon>Terrihabitans</taxon>
    </lineage>
</organism>